<comment type="caution">
    <text evidence="2">The sequence shown here is derived from an EMBL/GenBank/DDBJ whole genome shotgun (WGS) entry which is preliminary data.</text>
</comment>
<dbReference type="Pfam" id="PF20040">
    <property type="entry name" value="DUF6442"/>
    <property type="match status" value="1"/>
</dbReference>
<evidence type="ECO:0000256" key="1">
    <source>
        <dbReference type="SAM" id="Phobius"/>
    </source>
</evidence>
<reference evidence="2 3" key="1">
    <citation type="submission" date="2018-08" db="EMBL/GenBank/DDBJ databases">
        <title>A genome reference for cultivated species of the human gut microbiota.</title>
        <authorList>
            <person name="Zou Y."/>
            <person name="Xue W."/>
            <person name="Luo G."/>
        </authorList>
    </citation>
    <scope>NUCLEOTIDE SEQUENCE [LARGE SCALE GENOMIC DNA]</scope>
    <source>
        <strain evidence="2 3">AF10-31</strain>
    </source>
</reference>
<keyword evidence="1" id="KW-0812">Transmembrane</keyword>
<name>A0A413CQY3_9FIRM</name>
<feature type="transmembrane region" description="Helical" evidence="1">
    <location>
        <begin position="81"/>
        <end position="101"/>
    </location>
</feature>
<dbReference type="AlphaFoldDB" id="A0A413CQY3"/>
<keyword evidence="1" id="KW-0472">Membrane</keyword>
<dbReference type="InterPro" id="IPR045620">
    <property type="entry name" value="DUF6442"/>
</dbReference>
<organism evidence="2 3">
    <name type="scientific">Holdemanella biformis</name>
    <dbReference type="NCBI Taxonomy" id="1735"/>
    <lineage>
        <taxon>Bacteria</taxon>
        <taxon>Bacillati</taxon>
        <taxon>Bacillota</taxon>
        <taxon>Erysipelotrichia</taxon>
        <taxon>Erysipelotrichales</taxon>
        <taxon>Erysipelotrichaceae</taxon>
        <taxon>Holdemanella</taxon>
    </lineage>
</organism>
<gene>
    <name evidence="2" type="ORF">DWV56_11010</name>
</gene>
<dbReference type="EMBL" id="QSAT01000047">
    <property type="protein sequence ID" value="RGW72300.1"/>
    <property type="molecule type" value="Genomic_DNA"/>
</dbReference>
<evidence type="ECO:0008006" key="4">
    <source>
        <dbReference type="Google" id="ProtNLM"/>
    </source>
</evidence>
<feature type="transmembrane region" description="Helical" evidence="1">
    <location>
        <begin position="31"/>
        <end position="51"/>
    </location>
</feature>
<accession>A0A413CQY3</accession>
<evidence type="ECO:0000313" key="2">
    <source>
        <dbReference type="EMBL" id="RGW72300.1"/>
    </source>
</evidence>
<dbReference type="RefSeq" id="WP_117995391.1">
    <property type="nucleotide sequence ID" value="NZ_QSAT01000047.1"/>
</dbReference>
<dbReference type="Proteomes" id="UP000284651">
    <property type="component" value="Unassembled WGS sequence"/>
</dbReference>
<proteinExistence type="predicted"/>
<sequence>MNREEVLKKVQNRKPNQMDEMELDILQKSSTFGMTVGLIMCVALMIINIYSNQPYQDVYSVFCSIFCGQYMYRWIRQKDKFTLFCGICWGLVAVLLFILYITKIFV</sequence>
<evidence type="ECO:0000313" key="3">
    <source>
        <dbReference type="Proteomes" id="UP000284651"/>
    </source>
</evidence>
<protein>
    <recommendedName>
        <fullName evidence="4">DUF3953 domain-containing protein</fullName>
    </recommendedName>
</protein>
<keyword evidence="1" id="KW-1133">Transmembrane helix</keyword>